<sequence>MAVESSVVATVILAVVGIVVVLGRHGWRLLAAALAGGSSTARTLARIAEAWRRRRRLVPFVVAAILQLDDRCRAASSSKSRRCCSASSPSHSCLDQARPSSMGRVLSAGTRSFSDLAIASRIATSSAAAACSAAWSVADAASRFVLRFRPRGGDRACPSRMTMAPALRPRLFGGDAGSAFTGGRPLLGVAGGADPNDLVVDRDAEPDDEDEEAMRCGIQELPCRHDTEGTSLGGGIYITG</sequence>
<gene>
    <name evidence="2" type="ORF">QYE76_061512</name>
</gene>
<keyword evidence="1" id="KW-1133">Transmembrane helix</keyword>
<keyword evidence="1" id="KW-0472">Membrane</keyword>
<dbReference type="AlphaFoldDB" id="A0AAD8S418"/>
<name>A0AAD8S418_LOLMU</name>
<feature type="transmembrane region" description="Helical" evidence="1">
    <location>
        <begin position="6"/>
        <end position="23"/>
    </location>
</feature>
<accession>A0AAD8S418</accession>
<evidence type="ECO:0000256" key="1">
    <source>
        <dbReference type="SAM" id="Phobius"/>
    </source>
</evidence>
<keyword evidence="3" id="KW-1185">Reference proteome</keyword>
<organism evidence="2 3">
    <name type="scientific">Lolium multiflorum</name>
    <name type="common">Italian ryegrass</name>
    <name type="synonym">Lolium perenne subsp. multiflorum</name>
    <dbReference type="NCBI Taxonomy" id="4521"/>
    <lineage>
        <taxon>Eukaryota</taxon>
        <taxon>Viridiplantae</taxon>
        <taxon>Streptophyta</taxon>
        <taxon>Embryophyta</taxon>
        <taxon>Tracheophyta</taxon>
        <taxon>Spermatophyta</taxon>
        <taxon>Magnoliopsida</taxon>
        <taxon>Liliopsida</taxon>
        <taxon>Poales</taxon>
        <taxon>Poaceae</taxon>
        <taxon>BOP clade</taxon>
        <taxon>Pooideae</taxon>
        <taxon>Poodae</taxon>
        <taxon>Poeae</taxon>
        <taxon>Poeae Chloroplast Group 2 (Poeae type)</taxon>
        <taxon>Loliodinae</taxon>
        <taxon>Loliinae</taxon>
        <taxon>Lolium</taxon>
    </lineage>
</organism>
<comment type="caution">
    <text evidence="2">The sequence shown here is derived from an EMBL/GenBank/DDBJ whole genome shotgun (WGS) entry which is preliminary data.</text>
</comment>
<dbReference type="EMBL" id="JAUUTY010000004">
    <property type="protein sequence ID" value="KAK1643707.1"/>
    <property type="molecule type" value="Genomic_DNA"/>
</dbReference>
<keyword evidence="1" id="KW-0812">Transmembrane</keyword>
<dbReference type="Proteomes" id="UP001231189">
    <property type="component" value="Unassembled WGS sequence"/>
</dbReference>
<proteinExistence type="predicted"/>
<protein>
    <submittedName>
        <fullName evidence="2">Uncharacterized protein</fullName>
    </submittedName>
</protein>
<evidence type="ECO:0000313" key="3">
    <source>
        <dbReference type="Proteomes" id="UP001231189"/>
    </source>
</evidence>
<evidence type="ECO:0000313" key="2">
    <source>
        <dbReference type="EMBL" id="KAK1643707.1"/>
    </source>
</evidence>
<reference evidence="2" key="1">
    <citation type="submission" date="2023-07" db="EMBL/GenBank/DDBJ databases">
        <title>A chromosome-level genome assembly of Lolium multiflorum.</title>
        <authorList>
            <person name="Chen Y."/>
            <person name="Copetti D."/>
            <person name="Kolliker R."/>
            <person name="Studer B."/>
        </authorList>
    </citation>
    <scope>NUCLEOTIDE SEQUENCE</scope>
    <source>
        <strain evidence="2">02402/16</strain>
        <tissue evidence="2">Leaf</tissue>
    </source>
</reference>